<feature type="region of interest" description="Disordered" evidence="11">
    <location>
        <begin position="1"/>
        <end position="22"/>
    </location>
</feature>
<dbReference type="AlphaFoldDB" id="A0A9P7YQW2"/>
<keyword evidence="4 10" id="KW-0479">Metal-binding</keyword>
<dbReference type="InterPro" id="IPR011614">
    <property type="entry name" value="Catalase_core"/>
</dbReference>
<evidence type="ECO:0000256" key="8">
    <source>
        <dbReference type="ARBA" id="ARBA00044729"/>
    </source>
</evidence>
<dbReference type="PANTHER" id="PTHR11465">
    <property type="entry name" value="CATALASE"/>
    <property type="match status" value="1"/>
</dbReference>
<dbReference type="GO" id="GO:0005777">
    <property type="term" value="C:peroxisome"/>
    <property type="evidence" value="ECO:0007669"/>
    <property type="project" value="TreeGrafter"/>
</dbReference>
<dbReference type="PANTHER" id="PTHR11465:SF26">
    <property type="entry name" value="CATALASE 2"/>
    <property type="match status" value="1"/>
</dbReference>
<comment type="similarity">
    <text evidence="1">Belongs to the catalase family.</text>
</comment>
<protein>
    <submittedName>
        <fullName evidence="13">Catalase</fullName>
    </submittedName>
</protein>
<dbReference type="EMBL" id="MU251377">
    <property type="protein sequence ID" value="KAG9238001.1"/>
    <property type="molecule type" value="Genomic_DNA"/>
</dbReference>
<evidence type="ECO:0000313" key="13">
    <source>
        <dbReference type="EMBL" id="KAG9238001.1"/>
    </source>
</evidence>
<dbReference type="GO" id="GO:0042744">
    <property type="term" value="P:hydrogen peroxide catabolic process"/>
    <property type="evidence" value="ECO:0007669"/>
    <property type="project" value="UniProtKB-KW"/>
</dbReference>
<evidence type="ECO:0000259" key="12">
    <source>
        <dbReference type="SMART" id="SM01060"/>
    </source>
</evidence>
<dbReference type="OrthoDB" id="6880011at2759"/>
<comment type="function">
    <text evidence="8">Catalyzes the degradation of hydrogen peroxide (H(2)O(2)) generated by peroxisomal oxidases to water and oxygen, thereby protecting cells from the toxic effects of hydrogen peroxide.</text>
</comment>
<dbReference type="PRINTS" id="PR00067">
    <property type="entry name" value="CATALASE"/>
</dbReference>
<keyword evidence="3 10" id="KW-0349">Heme</keyword>
<evidence type="ECO:0000256" key="4">
    <source>
        <dbReference type="ARBA" id="ARBA00022723"/>
    </source>
</evidence>
<dbReference type="GO" id="GO:0046872">
    <property type="term" value="F:metal ion binding"/>
    <property type="evidence" value="ECO:0007669"/>
    <property type="project" value="UniProtKB-KW"/>
</dbReference>
<comment type="cofactor">
    <cofactor evidence="10">
        <name>heme</name>
        <dbReference type="ChEBI" id="CHEBI:30413"/>
    </cofactor>
</comment>
<evidence type="ECO:0000256" key="2">
    <source>
        <dbReference type="ARBA" id="ARBA00022559"/>
    </source>
</evidence>
<dbReference type="PROSITE" id="PS51402">
    <property type="entry name" value="CATALASE_3"/>
    <property type="match status" value="1"/>
</dbReference>
<evidence type="ECO:0000256" key="10">
    <source>
        <dbReference type="PIRSR" id="PIRSR038928-2"/>
    </source>
</evidence>
<name>A0A9P7YQW2_9HELO</name>
<dbReference type="InterPro" id="IPR010582">
    <property type="entry name" value="Catalase_immune_responsive"/>
</dbReference>
<dbReference type="SMART" id="SM01060">
    <property type="entry name" value="Catalase"/>
    <property type="match status" value="1"/>
</dbReference>
<dbReference type="GO" id="GO:0020037">
    <property type="term" value="F:heme binding"/>
    <property type="evidence" value="ECO:0007669"/>
    <property type="project" value="InterPro"/>
</dbReference>
<accession>A0A9P7YQW2</accession>
<keyword evidence="7" id="KW-0376">Hydrogen peroxide</keyword>
<dbReference type="InterPro" id="IPR024711">
    <property type="entry name" value="Catalase_clade1/3"/>
</dbReference>
<evidence type="ECO:0000313" key="14">
    <source>
        <dbReference type="Proteomes" id="UP000824998"/>
    </source>
</evidence>
<dbReference type="SUPFAM" id="SSF56634">
    <property type="entry name" value="Heme-dependent catalase-like"/>
    <property type="match status" value="1"/>
</dbReference>
<dbReference type="FunFam" id="2.40.180.10:FF:000001">
    <property type="entry name" value="Catalase"/>
    <property type="match status" value="1"/>
</dbReference>
<keyword evidence="2" id="KW-0575">Peroxidase</keyword>
<feature type="active site" evidence="9">
    <location>
        <position position="64"/>
    </location>
</feature>
<keyword evidence="14" id="KW-1185">Reference proteome</keyword>
<comment type="caution">
    <text evidence="13">The sequence shown here is derived from an EMBL/GenBank/DDBJ whole genome shotgun (WGS) entry which is preliminary data.</text>
</comment>
<dbReference type="CDD" id="cd08157">
    <property type="entry name" value="catalase_fungal"/>
    <property type="match status" value="1"/>
</dbReference>
<dbReference type="GO" id="GO:0042542">
    <property type="term" value="P:response to hydrogen peroxide"/>
    <property type="evidence" value="ECO:0007669"/>
    <property type="project" value="TreeGrafter"/>
</dbReference>
<dbReference type="InterPro" id="IPR020835">
    <property type="entry name" value="Catalase_sf"/>
</dbReference>
<dbReference type="PIRSF" id="PIRSF038928">
    <property type="entry name" value="Catalase_clade1-3"/>
    <property type="match status" value="1"/>
</dbReference>
<keyword evidence="6 10" id="KW-0408">Iron</keyword>
<keyword evidence="5" id="KW-0560">Oxidoreductase</keyword>
<evidence type="ECO:0000256" key="1">
    <source>
        <dbReference type="ARBA" id="ARBA00005329"/>
    </source>
</evidence>
<feature type="domain" description="Catalase core" evidence="12">
    <location>
        <begin position="14"/>
        <end position="402"/>
    </location>
</feature>
<evidence type="ECO:0000256" key="6">
    <source>
        <dbReference type="ARBA" id="ARBA00023004"/>
    </source>
</evidence>
<evidence type="ECO:0000256" key="5">
    <source>
        <dbReference type="ARBA" id="ARBA00023002"/>
    </source>
</evidence>
<evidence type="ECO:0000256" key="3">
    <source>
        <dbReference type="ARBA" id="ARBA00022617"/>
    </source>
</evidence>
<evidence type="ECO:0000256" key="11">
    <source>
        <dbReference type="SAM" id="MobiDB-lite"/>
    </source>
</evidence>
<gene>
    <name evidence="13" type="ORF">BJ875DRAFT_102295</name>
</gene>
<dbReference type="GO" id="GO:0004096">
    <property type="term" value="F:catalase activity"/>
    <property type="evidence" value="ECO:0007669"/>
    <property type="project" value="UniProtKB-EC"/>
</dbReference>
<reference evidence="13" key="1">
    <citation type="journal article" date="2021" name="IMA Fungus">
        <title>Genomic characterization of three marine fungi, including Emericellopsis atlantica sp. nov. with signatures of a generalist lifestyle and marine biomass degradation.</title>
        <authorList>
            <person name="Hagestad O.C."/>
            <person name="Hou L."/>
            <person name="Andersen J.H."/>
            <person name="Hansen E.H."/>
            <person name="Altermark B."/>
            <person name="Li C."/>
            <person name="Kuhnert E."/>
            <person name="Cox R.J."/>
            <person name="Crous P.W."/>
            <person name="Spatafora J.W."/>
            <person name="Lail K."/>
            <person name="Amirebrahimi M."/>
            <person name="Lipzen A."/>
            <person name="Pangilinan J."/>
            <person name="Andreopoulos W."/>
            <person name="Hayes R.D."/>
            <person name="Ng V."/>
            <person name="Grigoriev I.V."/>
            <person name="Jackson S.A."/>
            <person name="Sutton T.D.S."/>
            <person name="Dobson A.D.W."/>
            <person name="Rama T."/>
        </authorList>
    </citation>
    <scope>NUCLEOTIDE SEQUENCE</scope>
    <source>
        <strain evidence="13">TRa018bII</strain>
    </source>
</reference>
<feature type="binding site" description="axial binding residue" evidence="10">
    <location>
        <position position="347"/>
    </location>
    <ligand>
        <name>heme</name>
        <dbReference type="ChEBI" id="CHEBI:30413"/>
    </ligand>
    <ligandPart>
        <name>Fe</name>
        <dbReference type="ChEBI" id="CHEBI:18248"/>
    </ligandPart>
</feature>
<proteinExistence type="inferred from homology"/>
<dbReference type="InterPro" id="IPR018028">
    <property type="entry name" value="Catalase"/>
</dbReference>
<dbReference type="Pfam" id="PF06628">
    <property type="entry name" value="Catalase-rel"/>
    <property type="match status" value="1"/>
</dbReference>
<dbReference type="PROSITE" id="PS00438">
    <property type="entry name" value="CATALASE_2"/>
    <property type="match status" value="1"/>
</dbReference>
<evidence type="ECO:0000256" key="7">
    <source>
        <dbReference type="ARBA" id="ARBA00023324"/>
    </source>
</evidence>
<organism evidence="13 14">
    <name type="scientific">Amylocarpus encephaloides</name>
    <dbReference type="NCBI Taxonomy" id="45428"/>
    <lineage>
        <taxon>Eukaryota</taxon>
        <taxon>Fungi</taxon>
        <taxon>Dikarya</taxon>
        <taxon>Ascomycota</taxon>
        <taxon>Pezizomycotina</taxon>
        <taxon>Leotiomycetes</taxon>
        <taxon>Helotiales</taxon>
        <taxon>Helotiales incertae sedis</taxon>
        <taxon>Amylocarpus</taxon>
    </lineage>
</organism>
<sequence>MTSMLNSSTTPTYTTAEGNPIGDPATALRINRSSGGGLLLLQDTQLIETLAHFARERIPERVVHAKAAGAFGTFTVTHDISSITSARFLNGIGKKTELLARISTVGPERGSADTARDPRGWGIKFYTEEGNQDWVFNNTPIFFIRDPIKFPSLNRSHKRHPQTNIPDATMYWDFHNNNQEGTHELMHLFSDRGTPDSLRHTDAFSGHTYKFTQPDGSFRYVKMHFKTDQGTRTFTNDEAIKMAGENPDYNVQDLFEAIERKEYPTWTASIQVMTPEQAETYRWNIFDMTKVWPHADFPLIPFGKMELNRNPQNYFSDIEQAAFSPSNMVPGIGPTADPVLQARMFSYPDAARYRLGANYQQLPSQAPHCAVYSPYQRDGFSSINGNYGPDPNYVRGSLRPAHYGVADMAHDEWAGKVAAYATEIEEDDFVQPRGMWEVFGRTGQQEAFVGNVAAHLRDAIPQVRRKALEAWAKVDVEIAKRIEAGMEAYGVKTE</sequence>
<feature type="compositionally biased region" description="Polar residues" evidence="11">
    <location>
        <begin position="1"/>
        <end position="17"/>
    </location>
</feature>
<dbReference type="InterPro" id="IPR024708">
    <property type="entry name" value="Catalase_AS"/>
</dbReference>
<dbReference type="GO" id="GO:0005739">
    <property type="term" value="C:mitochondrion"/>
    <property type="evidence" value="ECO:0007669"/>
    <property type="project" value="TreeGrafter"/>
</dbReference>
<dbReference type="Gene3D" id="2.40.180.10">
    <property type="entry name" value="Catalase core domain"/>
    <property type="match status" value="1"/>
</dbReference>
<feature type="active site" evidence="9">
    <location>
        <position position="137"/>
    </location>
</feature>
<dbReference type="Pfam" id="PF00199">
    <property type="entry name" value="Catalase"/>
    <property type="match status" value="1"/>
</dbReference>
<evidence type="ECO:0000256" key="9">
    <source>
        <dbReference type="PIRSR" id="PIRSR038928-1"/>
    </source>
</evidence>
<dbReference type="Proteomes" id="UP000824998">
    <property type="component" value="Unassembled WGS sequence"/>
</dbReference>